<reference evidence="2 3" key="1">
    <citation type="journal article" date="2023" name="Sci. Data">
        <title>Genome assembly of the Korean intertidal mud-creeper Batillaria attramentaria.</title>
        <authorList>
            <person name="Patra A.K."/>
            <person name="Ho P.T."/>
            <person name="Jun S."/>
            <person name="Lee S.J."/>
            <person name="Kim Y."/>
            <person name="Won Y.J."/>
        </authorList>
    </citation>
    <scope>NUCLEOTIDE SEQUENCE [LARGE SCALE GENOMIC DNA]</scope>
    <source>
        <strain evidence="2">Wonlab-2016</strain>
    </source>
</reference>
<evidence type="ECO:0000313" key="3">
    <source>
        <dbReference type="Proteomes" id="UP001519460"/>
    </source>
</evidence>
<protein>
    <recommendedName>
        <fullName evidence="1">DNA replication complex GINS protein SLD5 C-terminal domain-containing protein</fullName>
    </recommendedName>
</protein>
<comment type="caution">
    <text evidence="2">The sequence shown here is derived from an EMBL/GenBank/DDBJ whole genome shotgun (WGS) entry which is preliminary data.</text>
</comment>
<dbReference type="Pfam" id="PF16922">
    <property type="entry name" value="SLD5_C"/>
    <property type="match status" value="1"/>
</dbReference>
<name>A0ABD0J8E2_9CAEN</name>
<dbReference type="EMBL" id="JACVVK020000594">
    <property type="protein sequence ID" value="KAK7463976.1"/>
    <property type="molecule type" value="Genomic_DNA"/>
</dbReference>
<proteinExistence type="predicted"/>
<dbReference type="Gene3D" id="3.40.5.60">
    <property type="match status" value="1"/>
</dbReference>
<dbReference type="Proteomes" id="UP001519460">
    <property type="component" value="Unassembled WGS sequence"/>
</dbReference>
<accession>A0ABD0J8E2</accession>
<sequence>MSKLILAKRFTSGSTGHGRHRSQQQFDDGSPKLQLAFGREEIIDLEKGDQHILRYKPVASLVASGAVSLI</sequence>
<dbReference type="InterPro" id="IPR031633">
    <property type="entry name" value="SLD5_C"/>
</dbReference>
<dbReference type="SUPFAM" id="SSF160059">
    <property type="entry name" value="PriA/YqbF domain"/>
    <property type="match status" value="1"/>
</dbReference>
<feature type="domain" description="DNA replication complex GINS protein SLD5 C-terminal" evidence="1">
    <location>
        <begin position="39"/>
        <end position="70"/>
    </location>
</feature>
<organism evidence="2 3">
    <name type="scientific">Batillaria attramentaria</name>
    <dbReference type="NCBI Taxonomy" id="370345"/>
    <lineage>
        <taxon>Eukaryota</taxon>
        <taxon>Metazoa</taxon>
        <taxon>Spiralia</taxon>
        <taxon>Lophotrochozoa</taxon>
        <taxon>Mollusca</taxon>
        <taxon>Gastropoda</taxon>
        <taxon>Caenogastropoda</taxon>
        <taxon>Sorbeoconcha</taxon>
        <taxon>Cerithioidea</taxon>
        <taxon>Batillariidae</taxon>
        <taxon>Batillaria</taxon>
    </lineage>
</organism>
<keyword evidence="3" id="KW-1185">Reference proteome</keyword>
<dbReference type="AlphaFoldDB" id="A0ABD0J8E2"/>
<dbReference type="CDD" id="cd21692">
    <property type="entry name" value="GINS_B_Sld5"/>
    <property type="match status" value="1"/>
</dbReference>
<evidence type="ECO:0000259" key="1">
    <source>
        <dbReference type="Pfam" id="PF16922"/>
    </source>
</evidence>
<evidence type="ECO:0000313" key="2">
    <source>
        <dbReference type="EMBL" id="KAK7463976.1"/>
    </source>
</evidence>
<gene>
    <name evidence="2" type="ORF">BaRGS_00038016</name>
</gene>